<evidence type="ECO:0000313" key="4">
    <source>
        <dbReference type="Proteomes" id="UP000581087"/>
    </source>
</evidence>
<reference evidence="2 3" key="1">
    <citation type="submission" date="2019-01" db="EMBL/GenBank/DDBJ databases">
        <title>Agromyces.</title>
        <authorList>
            <person name="Li J."/>
        </authorList>
    </citation>
    <scope>NUCLEOTIDE SEQUENCE [LARGE SCALE GENOMIC DNA]</scope>
    <source>
        <strain evidence="2 3">DSM 23870</strain>
    </source>
</reference>
<dbReference type="SUPFAM" id="SSF49899">
    <property type="entry name" value="Concanavalin A-like lectins/glucanases"/>
    <property type="match status" value="1"/>
</dbReference>
<dbReference type="Gene3D" id="2.60.120.200">
    <property type="match status" value="1"/>
</dbReference>
<keyword evidence="3" id="KW-1185">Reference proteome</keyword>
<name>A0A4Q2M281_9MICO</name>
<dbReference type="Pfam" id="PF07081">
    <property type="entry name" value="DUF1349"/>
    <property type="match status" value="1"/>
</dbReference>
<dbReference type="EMBL" id="SDPM01000006">
    <property type="protein sequence ID" value="RXZ86024.1"/>
    <property type="molecule type" value="Genomic_DNA"/>
</dbReference>
<dbReference type="AlphaFoldDB" id="A0A4Q2M281"/>
<reference evidence="1 4" key="2">
    <citation type="submission" date="2020-07" db="EMBL/GenBank/DDBJ databases">
        <title>Sequencing the genomes of 1000 actinobacteria strains.</title>
        <authorList>
            <person name="Klenk H.-P."/>
        </authorList>
    </citation>
    <scope>NUCLEOTIDE SEQUENCE [LARGE SCALE GENOMIC DNA]</scope>
    <source>
        <strain evidence="1 4">DSM 23870</strain>
    </source>
</reference>
<accession>A0A4Q2M281</accession>
<dbReference type="PANTHER" id="PTHR35332:SF2">
    <property type="entry name" value="REGULATION OF ENOLASE PROTEIN 1"/>
    <property type="match status" value="1"/>
</dbReference>
<comment type="caution">
    <text evidence="2">The sequence shown here is derived from an EMBL/GenBank/DDBJ whole genome shotgun (WGS) entry which is preliminary data.</text>
</comment>
<organism evidence="2 3">
    <name type="scientific">Agromyces atrinae</name>
    <dbReference type="NCBI Taxonomy" id="592376"/>
    <lineage>
        <taxon>Bacteria</taxon>
        <taxon>Bacillati</taxon>
        <taxon>Actinomycetota</taxon>
        <taxon>Actinomycetes</taxon>
        <taxon>Micrococcales</taxon>
        <taxon>Microbacteriaceae</taxon>
        <taxon>Agromyces</taxon>
    </lineage>
</organism>
<dbReference type="Proteomes" id="UP000581087">
    <property type="component" value="Unassembled WGS sequence"/>
</dbReference>
<gene>
    <name evidence="1" type="ORF">BJ972_003171</name>
    <name evidence="2" type="ORF">ESP50_12530</name>
</gene>
<sequence>MTIELPGLPALSWATHPGTADVVGPGALRVVSEAGADWSNDAGGGPQQHAAALLGLEPVGDFSLSARVRVLGERTTFDAGALAIWGDRDHWAKLCFENSPQGQAMVVSVVTNDYSDDCNSTLVHDDAVYLRITRRGDAWVFHSSADGVTYDFVRYFRLHASGPVTVGFLSQAPLGPTCVAEFSEVAYSHAIVSDFRDGS</sequence>
<evidence type="ECO:0000313" key="3">
    <source>
        <dbReference type="Proteomes" id="UP000292686"/>
    </source>
</evidence>
<dbReference type="RefSeq" id="WP_129175649.1">
    <property type="nucleotide sequence ID" value="NZ_JACCBI010000001.1"/>
</dbReference>
<dbReference type="EMBL" id="JACCBI010000001">
    <property type="protein sequence ID" value="NYD68652.1"/>
    <property type="molecule type" value="Genomic_DNA"/>
</dbReference>
<dbReference type="InterPro" id="IPR009784">
    <property type="entry name" value="DUF1349"/>
</dbReference>
<protein>
    <submittedName>
        <fullName evidence="2">DUF1349 domain-containing protein</fullName>
    </submittedName>
</protein>
<evidence type="ECO:0000313" key="2">
    <source>
        <dbReference type="EMBL" id="RXZ86024.1"/>
    </source>
</evidence>
<evidence type="ECO:0000313" key="1">
    <source>
        <dbReference type="EMBL" id="NYD68652.1"/>
    </source>
</evidence>
<dbReference type="PANTHER" id="PTHR35332">
    <property type="entry name" value="REGULATION OF ENOLASE PROTEIN 1"/>
    <property type="match status" value="1"/>
</dbReference>
<dbReference type="Proteomes" id="UP000292686">
    <property type="component" value="Unassembled WGS sequence"/>
</dbReference>
<dbReference type="InterPro" id="IPR013320">
    <property type="entry name" value="ConA-like_dom_sf"/>
</dbReference>
<dbReference type="OrthoDB" id="9808724at2"/>
<proteinExistence type="predicted"/>